<evidence type="ECO:0000313" key="3">
    <source>
        <dbReference type="Proteomes" id="UP000319175"/>
    </source>
</evidence>
<dbReference type="OrthoDB" id="9764164at2"/>
<feature type="chain" id="PRO_5021277126" evidence="1">
    <location>
        <begin position="21"/>
        <end position="529"/>
    </location>
</feature>
<evidence type="ECO:0000313" key="2">
    <source>
        <dbReference type="EMBL" id="TPD68568.1"/>
    </source>
</evidence>
<name>A0A501Q834_9FLAO</name>
<protein>
    <submittedName>
        <fullName evidence="2">G-D-S-L family lipolytic protein</fullName>
    </submittedName>
</protein>
<dbReference type="GO" id="GO:0016788">
    <property type="term" value="F:hydrolase activity, acting on ester bonds"/>
    <property type="evidence" value="ECO:0007669"/>
    <property type="project" value="UniProtKB-ARBA"/>
</dbReference>
<proteinExistence type="predicted"/>
<dbReference type="PROSITE" id="PS51257">
    <property type="entry name" value="PROKAR_LIPOPROTEIN"/>
    <property type="match status" value="1"/>
</dbReference>
<sequence length="529" mass="55050">MIKNFKWLLLVSLSLSIACSDDDSDSTGGEVPVSPGSADFSKYIALGDSFAAGYSDNALFKKGQENGYTNILAQQFQLVGGGAFAIPYMNDNIGGLLFGGAPNPSFGPRIYLRGFLNASTPNVQPVTGPPTTEVFAHLTGPFNNLGVPGAKSFHLITPGYGNPGGLATTPPTSNPYFVRFASTPATSVIADAIAQSPTFFSLWIGGNDVLGYASSGGVGVNQTGNPNPATYGSNDITDPAVFESVYNNLVNTLTANGAKGVVANLPYINTLPYFTTVPYNPVPALPPANAAQLNQIFGAINQIAAAGNMPARFSVLTADDGNPATVEATNPLLIIDETLPNLAAPITSALTPVLGATTAGFVGNLYGRARHSKKVTTPAPFVDYILLPTRALIGTTQAGVPAPFNTVGVTYPLQDGAVLTNAEVADIKVATDAYNTTIQNVATAKGLALVDTKAIMAQLLNGGIRFGNYHMTASYITGGTFSLDGIHPSARGYAYIANQFLKAIEATYGSSIPEVNPGNYQIQYPQTLN</sequence>
<feature type="signal peptide" evidence="1">
    <location>
        <begin position="1"/>
        <end position="20"/>
    </location>
</feature>
<organism evidence="2 3">
    <name type="scientific">Flavobacterium microcysteis</name>
    <dbReference type="NCBI Taxonomy" id="2596891"/>
    <lineage>
        <taxon>Bacteria</taxon>
        <taxon>Pseudomonadati</taxon>
        <taxon>Bacteroidota</taxon>
        <taxon>Flavobacteriia</taxon>
        <taxon>Flavobacteriales</taxon>
        <taxon>Flavobacteriaceae</taxon>
        <taxon>Flavobacterium</taxon>
    </lineage>
</organism>
<dbReference type="Proteomes" id="UP000319175">
    <property type="component" value="Unassembled WGS sequence"/>
</dbReference>
<keyword evidence="1" id="KW-0732">Signal</keyword>
<gene>
    <name evidence="2" type="ORF">FJA49_10930</name>
</gene>
<accession>A0A501Q834</accession>
<evidence type="ECO:0000256" key="1">
    <source>
        <dbReference type="SAM" id="SignalP"/>
    </source>
</evidence>
<dbReference type="SUPFAM" id="SSF52266">
    <property type="entry name" value="SGNH hydrolase"/>
    <property type="match status" value="2"/>
</dbReference>
<dbReference type="RefSeq" id="WP_140000952.1">
    <property type="nucleotide sequence ID" value="NZ_VFJE01000054.1"/>
</dbReference>
<dbReference type="Gene3D" id="3.40.50.1110">
    <property type="entry name" value="SGNH hydrolase"/>
    <property type="match status" value="2"/>
</dbReference>
<dbReference type="InterPro" id="IPR036514">
    <property type="entry name" value="SGNH_hydro_sf"/>
</dbReference>
<comment type="caution">
    <text evidence="2">The sequence shown here is derived from an EMBL/GenBank/DDBJ whole genome shotgun (WGS) entry which is preliminary data.</text>
</comment>
<reference evidence="2 3" key="1">
    <citation type="submission" date="2019-06" db="EMBL/GenBank/DDBJ databases">
        <title>Flavobacterium sp. MaA-Y11 from geoumgang.</title>
        <authorList>
            <person name="Jeong S."/>
        </authorList>
    </citation>
    <scope>NUCLEOTIDE SEQUENCE [LARGE SCALE GENOMIC DNA]</scope>
    <source>
        <strain evidence="2 3">MaA-Y11</strain>
    </source>
</reference>
<reference evidence="2 3" key="2">
    <citation type="submission" date="2019-06" db="EMBL/GenBank/DDBJ databases">
        <authorList>
            <person name="Seo Y."/>
        </authorList>
    </citation>
    <scope>NUCLEOTIDE SEQUENCE [LARGE SCALE GENOMIC DNA]</scope>
    <source>
        <strain evidence="2 3">MaA-Y11</strain>
    </source>
</reference>
<keyword evidence="3" id="KW-1185">Reference proteome</keyword>
<dbReference type="EMBL" id="VFJE01000054">
    <property type="protein sequence ID" value="TPD68568.1"/>
    <property type="molecule type" value="Genomic_DNA"/>
</dbReference>
<dbReference type="AlphaFoldDB" id="A0A501Q834"/>